<proteinExistence type="inferred from homology"/>
<evidence type="ECO:0000256" key="2">
    <source>
        <dbReference type="ARBA" id="ARBA00023002"/>
    </source>
</evidence>
<dbReference type="PRINTS" id="PR00080">
    <property type="entry name" value="SDRFAMILY"/>
</dbReference>
<reference evidence="3 4" key="1">
    <citation type="submission" date="2015-07" db="EMBL/GenBank/DDBJ databases">
        <title>Whole genome sequencing of Bosea vaviloviae isolated from cave pool.</title>
        <authorList>
            <person name="Tan N.E.H."/>
            <person name="Lee Y.P."/>
            <person name="Gan H.M."/>
            <person name="Barton H."/>
            <person name="Savka M.A."/>
        </authorList>
    </citation>
    <scope>NUCLEOTIDE SEQUENCE [LARGE SCALE GENOMIC DNA]</scope>
    <source>
        <strain evidence="3 4">SD260</strain>
    </source>
</reference>
<dbReference type="OrthoDB" id="9780084at2"/>
<evidence type="ECO:0000313" key="3">
    <source>
        <dbReference type="EMBL" id="KPH73638.1"/>
    </source>
</evidence>
<sequence length="264" mass="27603">MDLNLTGRVAVITGPAKGMGAAVTRAFATEGCRLALIGRDVAAIEPVAAEVRAKGAEAIVIACDITKGSDCEAAIAQTLTEFGGRIDILVNVAGGSGPIGKTGWETTEDEFDEIVDLNMRGCFNTMRACLPAMIAQQGGKIVNVGGTFGMRGRAGRMAYSASKWGLRGITKSFALEAGPYGINVNCVAPGMVDGPRFRGKVVPEMARRLGISEEAAFEKHAADYALKRVSTDEDVANACLFLASDVSRQITGVDLPVDGGWAML</sequence>
<dbReference type="InterPro" id="IPR036291">
    <property type="entry name" value="NAD(P)-bd_dom_sf"/>
</dbReference>
<dbReference type="RefSeq" id="WP_054211984.1">
    <property type="nucleotide sequence ID" value="NZ_LGSZ01000095.1"/>
</dbReference>
<dbReference type="FunFam" id="3.40.50.720:FF:000084">
    <property type="entry name" value="Short-chain dehydrogenase reductase"/>
    <property type="match status" value="1"/>
</dbReference>
<organism evidence="3 4">
    <name type="scientific">Bosea vaviloviae</name>
    <dbReference type="NCBI Taxonomy" id="1526658"/>
    <lineage>
        <taxon>Bacteria</taxon>
        <taxon>Pseudomonadati</taxon>
        <taxon>Pseudomonadota</taxon>
        <taxon>Alphaproteobacteria</taxon>
        <taxon>Hyphomicrobiales</taxon>
        <taxon>Boseaceae</taxon>
        <taxon>Bosea</taxon>
    </lineage>
</organism>
<comment type="similarity">
    <text evidence="1">Belongs to the short-chain dehydrogenases/reductases (SDR) family.</text>
</comment>
<dbReference type="AlphaFoldDB" id="A0A0N1MZG4"/>
<dbReference type="EMBL" id="LGSZ01000095">
    <property type="protein sequence ID" value="KPH73638.1"/>
    <property type="molecule type" value="Genomic_DNA"/>
</dbReference>
<dbReference type="GO" id="GO:0016491">
    <property type="term" value="F:oxidoreductase activity"/>
    <property type="evidence" value="ECO:0007669"/>
    <property type="project" value="UniProtKB-KW"/>
</dbReference>
<dbReference type="Gene3D" id="3.40.50.720">
    <property type="entry name" value="NAD(P)-binding Rossmann-like Domain"/>
    <property type="match status" value="1"/>
</dbReference>
<dbReference type="PATRIC" id="fig|1526658.3.peg.4779"/>
<dbReference type="SUPFAM" id="SSF51735">
    <property type="entry name" value="NAD(P)-binding Rossmann-fold domains"/>
    <property type="match status" value="1"/>
</dbReference>
<keyword evidence="4" id="KW-1185">Reference proteome</keyword>
<gene>
    <name evidence="3" type="ORF">AE618_26195</name>
</gene>
<dbReference type="Proteomes" id="UP000037822">
    <property type="component" value="Unassembled WGS sequence"/>
</dbReference>
<accession>A0A0N1MZG4</accession>
<protein>
    <submittedName>
        <fullName evidence="3">Short-chain dehydrogenase</fullName>
    </submittedName>
</protein>
<dbReference type="PANTHER" id="PTHR24321:SF8">
    <property type="entry name" value="ESTRADIOL 17-BETA-DEHYDROGENASE 8-RELATED"/>
    <property type="match status" value="1"/>
</dbReference>
<dbReference type="PRINTS" id="PR00081">
    <property type="entry name" value="GDHRDH"/>
</dbReference>
<keyword evidence="2" id="KW-0560">Oxidoreductase</keyword>
<comment type="caution">
    <text evidence="3">The sequence shown here is derived from an EMBL/GenBank/DDBJ whole genome shotgun (WGS) entry which is preliminary data.</text>
</comment>
<evidence type="ECO:0000313" key="4">
    <source>
        <dbReference type="Proteomes" id="UP000037822"/>
    </source>
</evidence>
<dbReference type="Pfam" id="PF13561">
    <property type="entry name" value="adh_short_C2"/>
    <property type="match status" value="1"/>
</dbReference>
<dbReference type="InterPro" id="IPR002347">
    <property type="entry name" value="SDR_fam"/>
</dbReference>
<dbReference type="CDD" id="cd05233">
    <property type="entry name" value="SDR_c"/>
    <property type="match status" value="1"/>
</dbReference>
<name>A0A0N1MZG4_9HYPH</name>
<evidence type="ECO:0000256" key="1">
    <source>
        <dbReference type="ARBA" id="ARBA00006484"/>
    </source>
</evidence>
<dbReference type="PANTHER" id="PTHR24321">
    <property type="entry name" value="DEHYDROGENASES, SHORT CHAIN"/>
    <property type="match status" value="1"/>
</dbReference>